<evidence type="ECO:0008006" key="3">
    <source>
        <dbReference type="Google" id="ProtNLM"/>
    </source>
</evidence>
<sequence length="206" mass="22270">MQIGAYGWDHDGWQGHFYPDDLPAEWRLGYYAGEFSAVVVPVADWIGLTPEMADEWRSDTSAEFRFYLELPGEGAPSMEPGRLSAIAAPLGERLGGLVADFGCEPPPRALLAGEWTALAPVGLIAAADCADAQVDICSSDGSRCRGPGRLALRRCTESRVEPRALREFLELLAATGAEEGLLWCGREPDVPETMHQARIVADLLGV</sequence>
<dbReference type="InterPro" id="IPR036520">
    <property type="entry name" value="UPF0759_sf"/>
</dbReference>
<dbReference type="OrthoDB" id="9780310at2"/>
<organism evidence="1 2">
    <name type="scientific">Thiohalomonas denitrificans</name>
    <dbReference type="NCBI Taxonomy" id="415747"/>
    <lineage>
        <taxon>Bacteria</taxon>
        <taxon>Pseudomonadati</taxon>
        <taxon>Pseudomonadota</taxon>
        <taxon>Gammaproteobacteria</taxon>
        <taxon>Thiohalomonadales</taxon>
        <taxon>Thiohalomonadaceae</taxon>
        <taxon>Thiohalomonas</taxon>
    </lineage>
</organism>
<protein>
    <recommendedName>
        <fullName evidence="3">DUF72 domain-containing protein</fullName>
    </recommendedName>
</protein>
<dbReference type="Proteomes" id="UP000199648">
    <property type="component" value="Unassembled WGS sequence"/>
</dbReference>
<gene>
    <name evidence="1" type="ORF">SAMN03097708_00450</name>
</gene>
<dbReference type="SUPFAM" id="SSF117396">
    <property type="entry name" value="TM1631-like"/>
    <property type="match status" value="1"/>
</dbReference>
<dbReference type="Gene3D" id="3.20.20.410">
    <property type="entry name" value="Protein of unknown function UPF0759"/>
    <property type="match status" value="1"/>
</dbReference>
<reference evidence="1 2" key="1">
    <citation type="submission" date="2016-10" db="EMBL/GenBank/DDBJ databases">
        <authorList>
            <person name="de Groot N.N."/>
        </authorList>
    </citation>
    <scope>NUCLEOTIDE SEQUENCE [LARGE SCALE GENOMIC DNA]</scope>
    <source>
        <strain evidence="1 2">HLD2</strain>
    </source>
</reference>
<evidence type="ECO:0000313" key="1">
    <source>
        <dbReference type="EMBL" id="SCZ50582.1"/>
    </source>
</evidence>
<dbReference type="AlphaFoldDB" id="A0A1G5PM98"/>
<proteinExistence type="predicted"/>
<dbReference type="EMBL" id="FMWD01000001">
    <property type="protein sequence ID" value="SCZ50582.1"/>
    <property type="molecule type" value="Genomic_DNA"/>
</dbReference>
<dbReference type="STRING" id="415747.SAMN03097708_00450"/>
<name>A0A1G5PM98_9GAMM</name>
<dbReference type="RefSeq" id="WP_092992135.1">
    <property type="nucleotide sequence ID" value="NZ_FMWD01000001.1"/>
</dbReference>
<keyword evidence="2" id="KW-1185">Reference proteome</keyword>
<accession>A0A1G5PM98</accession>
<evidence type="ECO:0000313" key="2">
    <source>
        <dbReference type="Proteomes" id="UP000199648"/>
    </source>
</evidence>